<evidence type="ECO:0000313" key="2">
    <source>
        <dbReference type="EMBL" id="KAK8940948.1"/>
    </source>
</evidence>
<sequence>MKTEEDFFPRSVFFLQRRLKPCPTEAPSPPDPPSSVTPPTPESLLGAGDCSCYSRRLLRRVHTPSTPPGCTSPSKSLPGAPSAADRDVGATPYSRRPRLHSLRRIFLRQELPVLAELSFLPCSRPAKCLPSSKTSCSSSGPV</sequence>
<evidence type="ECO:0000313" key="3">
    <source>
        <dbReference type="Proteomes" id="UP001418222"/>
    </source>
</evidence>
<proteinExistence type="predicted"/>
<gene>
    <name evidence="2" type="ORF">KSP39_PZI010083</name>
</gene>
<protein>
    <submittedName>
        <fullName evidence="2">Uncharacterized protein</fullName>
    </submittedName>
</protein>
<organism evidence="2 3">
    <name type="scientific">Platanthera zijinensis</name>
    <dbReference type="NCBI Taxonomy" id="2320716"/>
    <lineage>
        <taxon>Eukaryota</taxon>
        <taxon>Viridiplantae</taxon>
        <taxon>Streptophyta</taxon>
        <taxon>Embryophyta</taxon>
        <taxon>Tracheophyta</taxon>
        <taxon>Spermatophyta</taxon>
        <taxon>Magnoliopsida</taxon>
        <taxon>Liliopsida</taxon>
        <taxon>Asparagales</taxon>
        <taxon>Orchidaceae</taxon>
        <taxon>Orchidoideae</taxon>
        <taxon>Orchideae</taxon>
        <taxon>Orchidinae</taxon>
        <taxon>Platanthera</taxon>
    </lineage>
</organism>
<keyword evidence="3" id="KW-1185">Reference proteome</keyword>
<reference evidence="2 3" key="1">
    <citation type="journal article" date="2022" name="Nat. Plants">
        <title>Genomes of leafy and leafless Platanthera orchids illuminate the evolution of mycoheterotrophy.</title>
        <authorList>
            <person name="Li M.H."/>
            <person name="Liu K.W."/>
            <person name="Li Z."/>
            <person name="Lu H.C."/>
            <person name="Ye Q.L."/>
            <person name="Zhang D."/>
            <person name="Wang J.Y."/>
            <person name="Li Y.F."/>
            <person name="Zhong Z.M."/>
            <person name="Liu X."/>
            <person name="Yu X."/>
            <person name="Liu D.K."/>
            <person name="Tu X.D."/>
            <person name="Liu B."/>
            <person name="Hao Y."/>
            <person name="Liao X.Y."/>
            <person name="Jiang Y.T."/>
            <person name="Sun W.H."/>
            <person name="Chen J."/>
            <person name="Chen Y.Q."/>
            <person name="Ai Y."/>
            <person name="Zhai J.W."/>
            <person name="Wu S.S."/>
            <person name="Zhou Z."/>
            <person name="Hsiao Y.Y."/>
            <person name="Wu W.L."/>
            <person name="Chen Y.Y."/>
            <person name="Lin Y.F."/>
            <person name="Hsu J.L."/>
            <person name="Li C.Y."/>
            <person name="Wang Z.W."/>
            <person name="Zhao X."/>
            <person name="Zhong W.Y."/>
            <person name="Ma X.K."/>
            <person name="Ma L."/>
            <person name="Huang J."/>
            <person name="Chen G.Z."/>
            <person name="Huang M.Z."/>
            <person name="Huang L."/>
            <person name="Peng D.H."/>
            <person name="Luo Y.B."/>
            <person name="Zou S.Q."/>
            <person name="Chen S.P."/>
            <person name="Lan S."/>
            <person name="Tsai W.C."/>
            <person name="Van de Peer Y."/>
            <person name="Liu Z.J."/>
        </authorList>
    </citation>
    <scope>NUCLEOTIDE SEQUENCE [LARGE SCALE GENOMIC DNA]</scope>
    <source>
        <strain evidence="2">Lor287</strain>
    </source>
</reference>
<evidence type="ECO:0000256" key="1">
    <source>
        <dbReference type="SAM" id="MobiDB-lite"/>
    </source>
</evidence>
<name>A0AAP0G6M5_9ASPA</name>
<feature type="region of interest" description="Disordered" evidence="1">
    <location>
        <begin position="19"/>
        <end position="46"/>
    </location>
</feature>
<dbReference type="Proteomes" id="UP001418222">
    <property type="component" value="Unassembled WGS sequence"/>
</dbReference>
<comment type="caution">
    <text evidence="2">The sequence shown here is derived from an EMBL/GenBank/DDBJ whole genome shotgun (WGS) entry which is preliminary data.</text>
</comment>
<accession>A0AAP0G6M5</accession>
<feature type="region of interest" description="Disordered" evidence="1">
    <location>
        <begin position="62"/>
        <end position="95"/>
    </location>
</feature>
<dbReference type="EMBL" id="JBBWWQ010000008">
    <property type="protein sequence ID" value="KAK8940948.1"/>
    <property type="molecule type" value="Genomic_DNA"/>
</dbReference>
<dbReference type="AlphaFoldDB" id="A0AAP0G6M5"/>
<feature type="compositionally biased region" description="Pro residues" evidence="1">
    <location>
        <begin position="24"/>
        <end position="41"/>
    </location>
</feature>